<evidence type="ECO:0000259" key="1">
    <source>
        <dbReference type="Pfam" id="PF13930"/>
    </source>
</evidence>
<organism evidence="2 3">
    <name type="scientific">Roseburia intestinalis</name>
    <dbReference type="NCBI Taxonomy" id="166486"/>
    <lineage>
        <taxon>Bacteria</taxon>
        <taxon>Bacillati</taxon>
        <taxon>Bacillota</taxon>
        <taxon>Clostridia</taxon>
        <taxon>Lachnospirales</taxon>
        <taxon>Lachnospiraceae</taxon>
        <taxon>Roseburia</taxon>
    </lineage>
</organism>
<gene>
    <name evidence="2" type="ORF">GMD50_06010</name>
</gene>
<dbReference type="Proteomes" id="UP000478483">
    <property type="component" value="Unassembled WGS sequence"/>
</dbReference>
<feature type="domain" description="Type VII secretion system protein EssD-like" evidence="1">
    <location>
        <begin position="325"/>
        <end position="452"/>
    </location>
</feature>
<sequence>MRYKMNRLCSALLVFTICIQSLVGCGSDTDKRSSSNVYVEESVIKEQTIAESTIDEKYLDETYITENLICEDGIYEYTMDENIISEAYIIEVTISEDVEEEIIAQLPDDFSEYEIDWAAVIGKFAVGTTIIIATGIVQHYLHSTYFLFASPIKVTRDALIGGSMEAAIRVALEADKAGNNAEAAIKKYAIEGFADGYMWGAVTSVLSVMQKNFKLPKSLAMSSGKAGKIALDGTVLDEAGNELGKAYIGKEGIYVLKETATSTKIELFDVAGKQVVNATAEQMAQIAKGTLPPNSIFRLGTSDTAKICRTDAAGIVYRINDELVPNITYKLGTVVYQTDDYGRIVKVTFDELTLKDADRPRKVIQNTLSEIGRGYEKVNDDRGHIIADRFNGNNSLANIVSMDSDLNRGEYKAMEDIWAESIKLGKNVSGTIELKYSGKSYRPDVLDVWYDIGEGSIEKVFSNL</sequence>
<dbReference type="RefSeq" id="WP_118412685.1">
    <property type="nucleotide sequence ID" value="NZ_JADNJF010000015.1"/>
</dbReference>
<dbReference type="Pfam" id="PF13930">
    <property type="entry name" value="Endonuclea_NS_2"/>
    <property type="match status" value="1"/>
</dbReference>
<reference evidence="2 3" key="1">
    <citation type="journal article" date="2019" name="Nat. Med.">
        <title>A library of human gut bacterial isolates paired with longitudinal multiomics data enables mechanistic microbiome research.</title>
        <authorList>
            <person name="Poyet M."/>
            <person name="Groussin M."/>
            <person name="Gibbons S.M."/>
            <person name="Avila-Pacheco J."/>
            <person name="Jiang X."/>
            <person name="Kearney S.M."/>
            <person name="Perrotta A.R."/>
            <person name="Berdy B."/>
            <person name="Zhao S."/>
            <person name="Lieberman T.D."/>
            <person name="Swanson P.K."/>
            <person name="Smith M."/>
            <person name="Roesemann S."/>
            <person name="Alexander J.E."/>
            <person name="Rich S.A."/>
            <person name="Livny J."/>
            <person name="Vlamakis H."/>
            <person name="Clish C."/>
            <person name="Bullock K."/>
            <person name="Deik A."/>
            <person name="Scott J."/>
            <person name="Pierce K.A."/>
            <person name="Xavier R.J."/>
            <person name="Alm E.J."/>
        </authorList>
    </citation>
    <scope>NUCLEOTIDE SEQUENCE [LARGE SCALE GENOMIC DNA]</scope>
    <source>
        <strain evidence="2 3">BIOML-A1</strain>
    </source>
</reference>
<evidence type="ECO:0000313" key="2">
    <source>
        <dbReference type="EMBL" id="MTR84623.1"/>
    </source>
</evidence>
<dbReference type="InterPro" id="IPR044929">
    <property type="entry name" value="DNA/RNA_non-sp_Endonuclease_sf"/>
</dbReference>
<proteinExistence type="predicted"/>
<name>A0A6L6L2U6_9FIRM</name>
<dbReference type="EMBL" id="WNAJ01000005">
    <property type="protein sequence ID" value="MTR84623.1"/>
    <property type="molecule type" value="Genomic_DNA"/>
</dbReference>
<dbReference type="PROSITE" id="PS51257">
    <property type="entry name" value="PROKAR_LIPOPROTEIN"/>
    <property type="match status" value="1"/>
</dbReference>
<protein>
    <recommendedName>
        <fullName evidence="1">Type VII secretion system protein EssD-like domain-containing protein</fullName>
    </recommendedName>
</protein>
<dbReference type="Gene3D" id="3.40.570.10">
    <property type="entry name" value="Extracellular Endonuclease, subunit A"/>
    <property type="match status" value="1"/>
</dbReference>
<comment type="caution">
    <text evidence="2">The sequence shown here is derived from an EMBL/GenBank/DDBJ whole genome shotgun (WGS) entry which is preliminary data.</text>
</comment>
<accession>A0A6L6L2U6</accession>
<dbReference type="InterPro" id="IPR044927">
    <property type="entry name" value="Endonuclea_NS_2"/>
</dbReference>
<evidence type="ECO:0000313" key="3">
    <source>
        <dbReference type="Proteomes" id="UP000478483"/>
    </source>
</evidence>
<dbReference type="AlphaFoldDB" id="A0A6L6L2U6"/>